<keyword evidence="1" id="KW-0472">Membrane</keyword>
<accession>A0AAE9Z6P0</accession>
<feature type="transmembrane region" description="Helical" evidence="1">
    <location>
        <begin position="417"/>
        <end position="437"/>
    </location>
</feature>
<protein>
    <submittedName>
        <fullName evidence="3">Adenylate/guanylate cyclase domain-containing protein</fullName>
    </submittedName>
</protein>
<dbReference type="GO" id="GO:0006171">
    <property type="term" value="P:cAMP biosynthetic process"/>
    <property type="evidence" value="ECO:0007669"/>
    <property type="project" value="TreeGrafter"/>
</dbReference>
<dbReference type="Gene3D" id="3.30.70.1230">
    <property type="entry name" value="Nucleotide cyclase"/>
    <property type="match status" value="1"/>
</dbReference>
<keyword evidence="1" id="KW-0812">Transmembrane</keyword>
<feature type="transmembrane region" description="Helical" evidence="1">
    <location>
        <begin position="389"/>
        <end position="411"/>
    </location>
</feature>
<keyword evidence="4" id="KW-1185">Reference proteome</keyword>
<feature type="transmembrane region" description="Helical" evidence="1">
    <location>
        <begin position="361"/>
        <end position="382"/>
    </location>
</feature>
<dbReference type="KEGG" id="tvd:SG34_003950"/>
<evidence type="ECO:0000256" key="1">
    <source>
        <dbReference type="SAM" id="Phobius"/>
    </source>
</evidence>
<dbReference type="InterPro" id="IPR001054">
    <property type="entry name" value="A/G_cyclase"/>
</dbReference>
<evidence type="ECO:0000313" key="4">
    <source>
        <dbReference type="Proteomes" id="UP000032352"/>
    </source>
</evidence>
<feature type="domain" description="Guanylate cyclase" evidence="2">
    <location>
        <begin position="479"/>
        <end position="611"/>
    </location>
</feature>
<dbReference type="RefSeq" id="WP_053046519.1">
    <property type="nucleotide sequence ID" value="NZ_CP059733.1"/>
</dbReference>
<evidence type="ECO:0000313" key="3">
    <source>
        <dbReference type="EMBL" id="WDE06092.1"/>
    </source>
</evidence>
<dbReference type="SMART" id="SM01080">
    <property type="entry name" value="CHASE2"/>
    <property type="match status" value="1"/>
</dbReference>
<name>A0AAE9Z6P0_9GAMM</name>
<evidence type="ECO:0000259" key="2">
    <source>
        <dbReference type="PROSITE" id="PS50125"/>
    </source>
</evidence>
<reference evidence="3 4" key="1">
    <citation type="journal article" date="2015" name="Genome Announc.">
        <title>Draft Genome Sequences of Marine Isolates of Thalassomonas viridans and Thalassomonas actiniarum.</title>
        <authorList>
            <person name="Olonade I."/>
            <person name="van Zyl L.J."/>
            <person name="Trindade M."/>
        </authorList>
    </citation>
    <scope>NUCLEOTIDE SEQUENCE [LARGE SCALE GENOMIC DNA]</scope>
    <source>
        <strain evidence="3 4">XOM25</strain>
    </source>
</reference>
<dbReference type="InterPro" id="IPR050697">
    <property type="entry name" value="Adenylyl/Guanylyl_Cyclase_3/4"/>
</dbReference>
<proteinExistence type="predicted"/>
<reference evidence="3 4" key="2">
    <citation type="journal article" date="2022" name="Mar. Drugs">
        <title>Bioassay-Guided Fractionation Leads to the Detection of Cholic Acid Generated by the Rare Thalassomonas sp.</title>
        <authorList>
            <person name="Pheiffer F."/>
            <person name="Schneider Y.K."/>
            <person name="Hansen E.H."/>
            <person name="Andersen J.H."/>
            <person name="Isaksson J."/>
            <person name="Busche T."/>
            <person name="R C."/>
            <person name="Kalinowski J."/>
            <person name="Zyl L.V."/>
            <person name="Trindade M."/>
        </authorList>
    </citation>
    <scope>NUCLEOTIDE SEQUENCE [LARGE SCALE GENOMIC DNA]</scope>
    <source>
        <strain evidence="3 4">XOM25</strain>
    </source>
</reference>
<gene>
    <name evidence="3" type="ORF">SG34_003950</name>
</gene>
<dbReference type="InterPro" id="IPR029787">
    <property type="entry name" value="Nucleotide_cyclase"/>
</dbReference>
<dbReference type="GO" id="GO:0035556">
    <property type="term" value="P:intracellular signal transduction"/>
    <property type="evidence" value="ECO:0007669"/>
    <property type="project" value="InterPro"/>
</dbReference>
<dbReference type="PANTHER" id="PTHR43081">
    <property type="entry name" value="ADENYLATE CYCLASE, TERMINAL-DIFFERENTIATION SPECIFIC-RELATED"/>
    <property type="match status" value="1"/>
</dbReference>
<dbReference type="InterPro" id="IPR007890">
    <property type="entry name" value="CHASE2"/>
</dbReference>
<dbReference type="Proteomes" id="UP000032352">
    <property type="component" value="Chromosome"/>
</dbReference>
<keyword evidence="1" id="KW-1133">Transmembrane helix</keyword>
<dbReference type="GO" id="GO:0004016">
    <property type="term" value="F:adenylate cyclase activity"/>
    <property type="evidence" value="ECO:0007669"/>
    <property type="project" value="UniProtKB-ARBA"/>
</dbReference>
<dbReference type="PANTHER" id="PTHR43081:SF1">
    <property type="entry name" value="ADENYLATE CYCLASE, TERMINAL-DIFFERENTIATION SPECIFIC"/>
    <property type="match status" value="1"/>
</dbReference>
<organism evidence="3 4">
    <name type="scientific">Thalassomonas viridans</name>
    <dbReference type="NCBI Taxonomy" id="137584"/>
    <lineage>
        <taxon>Bacteria</taxon>
        <taxon>Pseudomonadati</taxon>
        <taxon>Pseudomonadota</taxon>
        <taxon>Gammaproteobacteria</taxon>
        <taxon>Alteromonadales</taxon>
        <taxon>Colwelliaceae</taxon>
        <taxon>Thalassomonas</taxon>
    </lineage>
</organism>
<dbReference type="AlphaFoldDB" id="A0AAE9Z6P0"/>
<dbReference type="Pfam" id="PF00211">
    <property type="entry name" value="Guanylate_cyc"/>
    <property type="match status" value="1"/>
</dbReference>
<dbReference type="CDD" id="cd07302">
    <property type="entry name" value="CHD"/>
    <property type="match status" value="1"/>
</dbReference>
<dbReference type="SUPFAM" id="SSF55073">
    <property type="entry name" value="Nucleotide cyclase"/>
    <property type="match status" value="1"/>
</dbReference>
<dbReference type="EMBL" id="CP059733">
    <property type="protein sequence ID" value="WDE06092.1"/>
    <property type="molecule type" value="Genomic_DNA"/>
</dbReference>
<dbReference type="Pfam" id="PF05226">
    <property type="entry name" value="CHASE2"/>
    <property type="match status" value="1"/>
</dbReference>
<dbReference type="PROSITE" id="PS50125">
    <property type="entry name" value="GUANYLATE_CYCLASE_2"/>
    <property type="match status" value="1"/>
</dbReference>
<sequence>MTKVKGRQHFFRDLLLTLAVTLAVMVLQWRQSPWLKRLEGIAYDLKLVHFTPPRPDSPANIQIVDIDEKSLHEIGRWPWPRKQLAALVERLTAYGAIVISFDMIFSEPQQNPVTLIRPYLAGDDQALQSRLDQIRPRVDDDSRFAARIAENDVVLACLFQHDKTLAQGQIIDPKVQQLPTAGQHELHHFSGFNASIAALNAVAQGQGFINAILDVDGIIRKAALLSEYRGKLYPSLALETFRVYSFADTIAPVWHREAGQLFLSGIQLGNDVLATDNRGQLLIPYKGPVKSYPYSSASDVIHQRIEDQRFDGAVVFVGTSSVGMADLRSTPVSLVYPGIEIHANVFDALTQPQHQVVQPHWWLGANMLQLLICAMLLTVLLLEIPPALMALSAGMIFILCALFNIGLWYHAGIHLPVVPVLLLVAALSLLAIAQGFYRENVQRRQVKAIFDQYVPPAHIDSLLEQSGSDAMAGERKELTVLFADIRDFTRLSENLSANELKKLLNAYLSPVTEQIFQHQGTIDKYVGDMVMAFWGAPLNDKHHGQHALDAAFAMLRVTETLSAEFAAKGWPKINIGIGINSGEMNVGDMGSSFRRAYTVLGDAVNLGSRLEGLTKYYGLNLLVSEFTRAAAPRYFYQIIDKVRVKGKEHAITIYRPFPPDSDPGTVNQLEAFNRVFSLYREQAFAQALTALDEIVRVYDDKILHDIYRQRLEHFLKHPPGENWDGAYTHTSK</sequence>
<dbReference type="SMART" id="SM00044">
    <property type="entry name" value="CYCc"/>
    <property type="match status" value="1"/>
</dbReference>